<feature type="region of interest" description="Disordered" evidence="1">
    <location>
        <begin position="254"/>
        <end position="290"/>
    </location>
</feature>
<reference evidence="2 3" key="1">
    <citation type="journal article" date="2024" name="Insects">
        <title>An Improved Chromosome-Level Genome Assembly of the Firefly Pyrocoelia pectoralis.</title>
        <authorList>
            <person name="Fu X."/>
            <person name="Meyer-Rochow V.B."/>
            <person name="Ballantyne L."/>
            <person name="Zhu X."/>
        </authorList>
    </citation>
    <scope>NUCLEOTIDE SEQUENCE [LARGE SCALE GENOMIC DNA]</scope>
    <source>
        <strain evidence="2">XCY_ONT2</strain>
    </source>
</reference>
<dbReference type="PANTHER" id="PTHR37970">
    <property type="entry name" value="PROTEIN CBG08587"/>
    <property type="match status" value="1"/>
</dbReference>
<feature type="region of interest" description="Disordered" evidence="1">
    <location>
        <begin position="507"/>
        <end position="554"/>
    </location>
</feature>
<feature type="compositionally biased region" description="Polar residues" evidence="1">
    <location>
        <begin position="421"/>
        <end position="431"/>
    </location>
</feature>
<feature type="region of interest" description="Disordered" evidence="1">
    <location>
        <begin position="791"/>
        <end position="816"/>
    </location>
</feature>
<dbReference type="Proteomes" id="UP001329430">
    <property type="component" value="Chromosome 1"/>
</dbReference>
<accession>A0AAN7VIY5</accession>
<feature type="region of interest" description="Disordered" evidence="1">
    <location>
        <begin position="838"/>
        <end position="863"/>
    </location>
</feature>
<feature type="compositionally biased region" description="Basic and acidic residues" evidence="1">
    <location>
        <begin position="519"/>
        <end position="531"/>
    </location>
</feature>
<feature type="region of interest" description="Disordered" evidence="1">
    <location>
        <begin position="574"/>
        <end position="610"/>
    </location>
</feature>
<organism evidence="2 3">
    <name type="scientific">Pyrocoelia pectoralis</name>
    <dbReference type="NCBI Taxonomy" id="417401"/>
    <lineage>
        <taxon>Eukaryota</taxon>
        <taxon>Metazoa</taxon>
        <taxon>Ecdysozoa</taxon>
        <taxon>Arthropoda</taxon>
        <taxon>Hexapoda</taxon>
        <taxon>Insecta</taxon>
        <taxon>Pterygota</taxon>
        <taxon>Neoptera</taxon>
        <taxon>Endopterygota</taxon>
        <taxon>Coleoptera</taxon>
        <taxon>Polyphaga</taxon>
        <taxon>Elateriformia</taxon>
        <taxon>Elateroidea</taxon>
        <taxon>Lampyridae</taxon>
        <taxon>Lampyrinae</taxon>
        <taxon>Pyrocoelia</taxon>
    </lineage>
</organism>
<feature type="region of interest" description="Disordered" evidence="1">
    <location>
        <begin position="84"/>
        <end position="106"/>
    </location>
</feature>
<evidence type="ECO:0000313" key="3">
    <source>
        <dbReference type="Proteomes" id="UP001329430"/>
    </source>
</evidence>
<feature type="compositionally biased region" description="Low complexity" evidence="1">
    <location>
        <begin position="838"/>
        <end position="860"/>
    </location>
</feature>
<sequence>MMSAICQNFVQNAWKKELCSNCFKSKDEHQITVKKLPTLSSETVLESIIKNNYNTQTKSKHVVSFTNEISKVIGYGGEDWSEIEEEQVEDTEDETDSHDTDEEFDETEKELRKITKRNTDFNTVNANLLNDNAETKKSYTHLKLGKPQIDAEGRKHTLMVSVTPFGQDNKKCTKPASQIPVAKVNKDIIENKNTASLTSYIPKNEERVIKSEKSLLEEISETLEKSKTPIQIISRKKTQKDVILSVSKLDSDIRNKENERMDSAHLSEKSTSTEKSKDLKNNKTNIPERKNGLTRAPIIKRDQEKPVVYQTSTAKIELLNNKNLKLTKDLTNQVYKTEGLSNILEENVSNENQTLNSAECNIQSETAIELNTYINSSNLRSTATQNHINNDSQCNTGSQDCFVNGINPSTEKACDKDESMHSIQSHDSTFDSMPPESREQAGEPDGHADPDGNNEPPALPTTPPPLETRTSFLHSSSYDKPKLPLKPSAVLIRKPILPTNQLNEISPHQLSSFSSEPRIIQEEDSTKECDIGRTPNKRKAPKPPLSDESNLTFSTNPSTIFPILKEFEKRDRASSCSPKLDNSEISENPHGIDTNLILPKPPPSKKILSQSTDSLTTIGIEDKKKEKTKGRFSLKKFLRMSSSKDVNKGRNDSPKYEEVKFIESQPRPRLVIVHPLDLNGAQVEVLPKPVTHEQFECSFSMPLSNVEYQVPKSIPVDVTCIEQRLVKPPPPPRNLDEWNRKNKPNLPHPPKSVDIINKQKHLNRIKNIRNNNDSVYANIGEVRSAIIPNKPQRTASMREREALAGQHNTSTDNYEPVETTFKSNKENVYDYINCGRSSSSEFDSSSPEKNSPTSSSSKNPRYVRQIRSNSNVDVSGEYFKFQSIPRSASLTYCGSETESEIYAPYSFYGSESEVAEDDCDWTIHNGRTHKLRSRKGRSIVHKNLEDNYGAVIVANHEALVQVLENIQQGVSIQPALRGLKTASNLRWTNLSIKENLPPLIVGPRVFHQAIWGVHHVTIIISTGSTPINSQPLSTFTLNPITEFTDLIPAKYFPSATPDDSKLVQASVAVLPWIQVNTIQTYTELLKNKLNSAQEELLKDACFIVLQLVNALKILQAQGIEELPLSLTSFIIFKEMEKDTHHRLCVLQGLGEELTHKKENIEFGSLCECAATVLMHLLPSAKLTPLLHSLLSTERAMSLTQVKSVLEYTLWGPADVSLSSSIKERELALQRWLDLQRATVLHGLVCARIQLTVYEEYHLLFLVRSNAKMICDASLLLDSNKQNALVNTRTNI</sequence>
<dbReference type="EMBL" id="JAVRBK010000001">
    <property type="protein sequence ID" value="KAK5649960.1"/>
    <property type="molecule type" value="Genomic_DNA"/>
</dbReference>
<comment type="caution">
    <text evidence="2">The sequence shown here is derived from an EMBL/GenBank/DDBJ whole genome shotgun (WGS) entry which is preliminary data.</text>
</comment>
<name>A0AAN7VIY5_9COLE</name>
<keyword evidence="3" id="KW-1185">Reference proteome</keyword>
<evidence type="ECO:0000256" key="1">
    <source>
        <dbReference type="SAM" id="MobiDB-lite"/>
    </source>
</evidence>
<feature type="region of interest" description="Disordered" evidence="1">
    <location>
        <begin position="412"/>
        <end position="480"/>
    </location>
</feature>
<feature type="compositionally biased region" description="Basic and acidic residues" evidence="1">
    <location>
        <begin position="436"/>
        <end position="450"/>
    </location>
</feature>
<protein>
    <submittedName>
        <fullName evidence="2">Uncharacterized protein</fullName>
    </submittedName>
</protein>
<evidence type="ECO:0000313" key="2">
    <source>
        <dbReference type="EMBL" id="KAK5649960.1"/>
    </source>
</evidence>
<proteinExistence type="predicted"/>
<dbReference type="PANTHER" id="PTHR37970:SF1">
    <property type="entry name" value="SERINE-RICH ADHESIN FOR PLATELETS"/>
    <property type="match status" value="1"/>
</dbReference>
<gene>
    <name evidence="2" type="ORF">RI129_000989</name>
</gene>
<feature type="region of interest" description="Disordered" evidence="1">
    <location>
        <begin position="725"/>
        <end position="753"/>
    </location>
</feature>
<feature type="compositionally biased region" description="Pro residues" evidence="1">
    <location>
        <begin position="457"/>
        <end position="466"/>
    </location>
</feature>